<dbReference type="PANTHER" id="PTHR42985:SF32">
    <property type="entry name" value="SODIUM IODIDE SYMPORTER"/>
    <property type="match status" value="1"/>
</dbReference>
<evidence type="ECO:0008006" key="13">
    <source>
        <dbReference type="Google" id="ProtNLM"/>
    </source>
</evidence>
<feature type="transmembrane region" description="Helical" evidence="11">
    <location>
        <begin position="178"/>
        <end position="199"/>
    </location>
</feature>
<sequence length="252" mass="27331">MRTPDLVVLFVYFALLIGAGFYFRKRSGTVEGFTVANRSLPGWVCGLSIFGTYLSSNTFIGVPGKAYGSNWNSFVFSLSLPIAAFIAVKWFVPFYRRHAGLSAYEHLEKRFGAWARVYAVVCYLLTQVSRVGTIMFGVAVGLHALTGWDIAAIIIVSGFAVTLYTLMGGIEAVIWTDAIQSVILTLGAAVVVILILTGMPEGAGQAVSLAIEADKFSLGDFGPSLAKSTFWVVLFYGIFINLTNFGIDQNFV</sequence>
<comment type="subcellular location">
    <subcellularLocation>
        <location evidence="1">Cell membrane</location>
        <topology evidence="1">Multi-pass membrane protein</topology>
    </subcellularLocation>
</comment>
<keyword evidence="3" id="KW-0813">Transport</keyword>
<dbReference type="GO" id="GO:0005886">
    <property type="term" value="C:plasma membrane"/>
    <property type="evidence" value="ECO:0007669"/>
    <property type="project" value="UniProtKB-SubCell"/>
</dbReference>
<keyword evidence="8" id="KW-0406">Ion transport</keyword>
<dbReference type="InterPro" id="IPR001734">
    <property type="entry name" value="Na/solute_symporter"/>
</dbReference>
<dbReference type="Pfam" id="PF00474">
    <property type="entry name" value="SSF"/>
    <property type="match status" value="1"/>
</dbReference>
<dbReference type="PANTHER" id="PTHR42985">
    <property type="entry name" value="SODIUM-COUPLED MONOCARBOXYLATE TRANSPORTER"/>
    <property type="match status" value="1"/>
</dbReference>
<dbReference type="InterPro" id="IPR038377">
    <property type="entry name" value="Na/Glc_symporter_sf"/>
</dbReference>
<accession>A0A382FI59</accession>
<evidence type="ECO:0000313" key="12">
    <source>
        <dbReference type="EMBL" id="SVB62292.1"/>
    </source>
</evidence>
<organism evidence="12">
    <name type="scientific">marine metagenome</name>
    <dbReference type="NCBI Taxonomy" id="408172"/>
    <lineage>
        <taxon>unclassified sequences</taxon>
        <taxon>metagenomes</taxon>
        <taxon>ecological metagenomes</taxon>
    </lineage>
</organism>
<feature type="transmembrane region" description="Helical" evidence="11">
    <location>
        <begin position="145"/>
        <end position="166"/>
    </location>
</feature>
<feature type="transmembrane region" description="Helical" evidence="11">
    <location>
        <begin position="74"/>
        <end position="92"/>
    </location>
</feature>
<dbReference type="EMBL" id="UINC01049934">
    <property type="protein sequence ID" value="SVB62292.1"/>
    <property type="molecule type" value="Genomic_DNA"/>
</dbReference>
<proteinExistence type="inferred from homology"/>
<evidence type="ECO:0000256" key="6">
    <source>
        <dbReference type="ARBA" id="ARBA00022989"/>
    </source>
</evidence>
<evidence type="ECO:0000256" key="2">
    <source>
        <dbReference type="ARBA" id="ARBA00006434"/>
    </source>
</evidence>
<dbReference type="GO" id="GO:0006814">
    <property type="term" value="P:sodium ion transport"/>
    <property type="evidence" value="ECO:0007669"/>
    <property type="project" value="UniProtKB-KW"/>
</dbReference>
<keyword evidence="6 11" id="KW-1133">Transmembrane helix</keyword>
<dbReference type="GO" id="GO:0015293">
    <property type="term" value="F:symporter activity"/>
    <property type="evidence" value="ECO:0007669"/>
    <property type="project" value="TreeGrafter"/>
</dbReference>
<dbReference type="InterPro" id="IPR051163">
    <property type="entry name" value="Sodium:Solute_Symporter_SSF"/>
</dbReference>
<feature type="transmembrane region" description="Helical" evidence="11">
    <location>
        <begin position="35"/>
        <end position="54"/>
    </location>
</feature>
<reference evidence="12" key="1">
    <citation type="submission" date="2018-05" db="EMBL/GenBank/DDBJ databases">
        <authorList>
            <person name="Lanie J.A."/>
            <person name="Ng W.-L."/>
            <person name="Kazmierczak K.M."/>
            <person name="Andrzejewski T.M."/>
            <person name="Davidsen T.M."/>
            <person name="Wayne K.J."/>
            <person name="Tettelin H."/>
            <person name="Glass J.I."/>
            <person name="Rusch D."/>
            <person name="Podicherti R."/>
            <person name="Tsui H.-C.T."/>
            <person name="Winkler M.E."/>
        </authorList>
    </citation>
    <scope>NUCLEOTIDE SEQUENCE</scope>
</reference>
<keyword evidence="10" id="KW-0739">Sodium transport</keyword>
<dbReference type="Gene3D" id="1.20.1730.10">
    <property type="entry name" value="Sodium/glucose cotransporter"/>
    <property type="match status" value="1"/>
</dbReference>
<gene>
    <name evidence="12" type="ORF">METZ01_LOCUS215146</name>
</gene>
<name>A0A382FI59_9ZZZZ</name>
<evidence type="ECO:0000256" key="11">
    <source>
        <dbReference type="SAM" id="Phobius"/>
    </source>
</evidence>
<evidence type="ECO:0000256" key="1">
    <source>
        <dbReference type="ARBA" id="ARBA00004651"/>
    </source>
</evidence>
<comment type="similarity">
    <text evidence="2">Belongs to the sodium:solute symporter (SSF) (TC 2.A.21) family.</text>
</comment>
<evidence type="ECO:0000256" key="3">
    <source>
        <dbReference type="ARBA" id="ARBA00022448"/>
    </source>
</evidence>
<keyword evidence="4" id="KW-1003">Cell membrane</keyword>
<feature type="non-terminal residue" evidence="12">
    <location>
        <position position="252"/>
    </location>
</feature>
<keyword evidence="5 11" id="KW-0812">Transmembrane</keyword>
<protein>
    <recommendedName>
        <fullName evidence="13">Sodium:solute symporter</fullName>
    </recommendedName>
</protein>
<evidence type="ECO:0000256" key="9">
    <source>
        <dbReference type="ARBA" id="ARBA00023136"/>
    </source>
</evidence>
<dbReference type="AlphaFoldDB" id="A0A382FI59"/>
<dbReference type="PROSITE" id="PS50283">
    <property type="entry name" value="NA_SOLUT_SYMP_3"/>
    <property type="match status" value="1"/>
</dbReference>
<evidence type="ECO:0000256" key="5">
    <source>
        <dbReference type="ARBA" id="ARBA00022692"/>
    </source>
</evidence>
<feature type="transmembrane region" description="Helical" evidence="11">
    <location>
        <begin position="228"/>
        <end position="247"/>
    </location>
</feature>
<keyword evidence="7" id="KW-0915">Sodium</keyword>
<feature type="transmembrane region" description="Helical" evidence="11">
    <location>
        <begin position="6"/>
        <end position="23"/>
    </location>
</feature>
<evidence type="ECO:0000256" key="4">
    <source>
        <dbReference type="ARBA" id="ARBA00022475"/>
    </source>
</evidence>
<evidence type="ECO:0000256" key="10">
    <source>
        <dbReference type="ARBA" id="ARBA00023201"/>
    </source>
</evidence>
<feature type="transmembrane region" description="Helical" evidence="11">
    <location>
        <begin position="113"/>
        <end position="139"/>
    </location>
</feature>
<evidence type="ECO:0000256" key="8">
    <source>
        <dbReference type="ARBA" id="ARBA00023065"/>
    </source>
</evidence>
<evidence type="ECO:0000256" key="7">
    <source>
        <dbReference type="ARBA" id="ARBA00023053"/>
    </source>
</evidence>
<keyword evidence="9 11" id="KW-0472">Membrane</keyword>